<dbReference type="InterPro" id="IPR011701">
    <property type="entry name" value="MFS"/>
</dbReference>
<gene>
    <name evidence="7" type="ORF">PEPS_22100</name>
</gene>
<feature type="transmembrane region" description="Helical" evidence="6">
    <location>
        <begin position="176"/>
        <end position="197"/>
    </location>
</feature>
<feature type="transmembrane region" description="Helical" evidence="6">
    <location>
        <begin position="145"/>
        <end position="164"/>
    </location>
</feature>
<feature type="transmembrane region" description="Helical" evidence="6">
    <location>
        <begin position="76"/>
        <end position="94"/>
    </location>
</feature>
<feature type="transmembrane region" description="Helical" evidence="6">
    <location>
        <begin position="301"/>
        <end position="322"/>
    </location>
</feature>
<evidence type="ECO:0000256" key="6">
    <source>
        <dbReference type="SAM" id="Phobius"/>
    </source>
</evidence>
<keyword evidence="5 6" id="KW-0472">Membrane</keyword>
<feature type="transmembrane region" description="Helical" evidence="6">
    <location>
        <begin position="392"/>
        <end position="415"/>
    </location>
</feature>
<dbReference type="InterPro" id="IPR036259">
    <property type="entry name" value="MFS_trans_sf"/>
</dbReference>
<sequence>MFRLKTDKTSPWAWVPSLYLTQALPYMLVMSVSVVMYKNLGLSNVKIAAYTSLLNLPWVIKPLWSPVVDWFKTKRYWMVTAQLLMGVLMGGLGFVLPLPFFFQASMAILLLLAFTSATHDIAADGFYMVGLTEDDQSYFVGVRSIFYRVGMLLMQGPLVFFTGYLASHWTADYAKVWMVTFSLVALILILMGVYHYFICPKPLTDRAVGTEEGNGFMVTFLSFFVKKRIGVALAFILLFRLGEAQLVKMVAPFMLDPVAKGGLGLSNEAQGIIYGTYGVLSLLAGGVIGGYLISRSGLKRWILWMCLLLNIPNLGYALLAHFQPPQAFWVSITVIIEQFGYGFGFSALMMYMIYIADGAMKASHYALCTGFMALGVMLPSMLSGWVQTEIGYTGFFVYVFLCGIPAILLVPFLGIPADFGRKAKG</sequence>
<keyword evidence="3 6" id="KW-0812">Transmembrane</keyword>
<keyword evidence="2" id="KW-0813">Transport</keyword>
<feature type="transmembrane region" description="Helical" evidence="6">
    <location>
        <begin position="365"/>
        <end position="386"/>
    </location>
</feature>
<keyword evidence="4 6" id="KW-1133">Transmembrane helix</keyword>
<accession>A0ABM7VG55</accession>
<evidence type="ECO:0000256" key="1">
    <source>
        <dbReference type="ARBA" id="ARBA00004141"/>
    </source>
</evidence>
<evidence type="ECO:0000313" key="7">
    <source>
        <dbReference type="EMBL" id="BDC99929.1"/>
    </source>
</evidence>
<dbReference type="RefSeq" id="WP_338397091.1">
    <property type="nucleotide sequence ID" value="NZ_AP025292.1"/>
</dbReference>
<dbReference type="SUPFAM" id="SSF103473">
    <property type="entry name" value="MFS general substrate transporter"/>
    <property type="match status" value="1"/>
</dbReference>
<feature type="transmembrane region" description="Helical" evidence="6">
    <location>
        <begin position="271"/>
        <end position="294"/>
    </location>
</feature>
<dbReference type="PANTHER" id="PTHR12778">
    <property type="entry name" value="SOLUTE CARRIER FAMILY 33 ACETYL-COA TRANSPORTER -RELATED"/>
    <property type="match status" value="1"/>
</dbReference>
<comment type="subcellular location">
    <subcellularLocation>
        <location evidence="1">Membrane</location>
        <topology evidence="1">Multi-pass membrane protein</topology>
    </subcellularLocation>
</comment>
<feature type="transmembrane region" description="Helical" evidence="6">
    <location>
        <begin position="229"/>
        <end position="251"/>
    </location>
</feature>
<evidence type="ECO:0000256" key="5">
    <source>
        <dbReference type="ARBA" id="ARBA00023136"/>
    </source>
</evidence>
<dbReference type="Proteomes" id="UP001354989">
    <property type="component" value="Chromosome"/>
</dbReference>
<protein>
    <submittedName>
        <fullName evidence="7">MFS transporter</fullName>
    </submittedName>
</protein>
<feature type="transmembrane region" description="Helical" evidence="6">
    <location>
        <begin position="328"/>
        <end position="353"/>
    </location>
</feature>
<dbReference type="InterPro" id="IPR004752">
    <property type="entry name" value="AmpG_permease/AT-1"/>
</dbReference>
<evidence type="ECO:0000313" key="8">
    <source>
        <dbReference type="Proteomes" id="UP001354989"/>
    </source>
</evidence>
<keyword evidence="8" id="KW-1185">Reference proteome</keyword>
<name>A0ABM7VG55_9BACT</name>
<reference evidence="7 8" key="1">
    <citation type="submission" date="2021-12" db="EMBL/GenBank/DDBJ databases">
        <title>Genome sequencing of bacteria with rrn-lacking chromosome and rrn-plasmid.</title>
        <authorList>
            <person name="Anda M."/>
            <person name="Iwasaki W."/>
        </authorList>
    </citation>
    <scope>NUCLEOTIDE SEQUENCE [LARGE SCALE GENOMIC DNA]</scope>
    <source>
        <strain evidence="7 8">NBRC 101262</strain>
    </source>
</reference>
<dbReference type="PANTHER" id="PTHR12778:SF10">
    <property type="entry name" value="MAJOR FACILITATOR SUPERFAMILY DOMAIN-CONTAINING PROTEIN 3"/>
    <property type="match status" value="1"/>
</dbReference>
<dbReference type="Gene3D" id="1.20.1250.20">
    <property type="entry name" value="MFS general substrate transporter like domains"/>
    <property type="match status" value="2"/>
</dbReference>
<feature type="transmembrane region" description="Helical" evidence="6">
    <location>
        <begin position="12"/>
        <end position="35"/>
    </location>
</feature>
<dbReference type="Pfam" id="PF07690">
    <property type="entry name" value="MFS_1"/>
    <property type="match status" value="1"/>
</dbReference>
<dbReference type="EMBL" id="AP025292">
    <property type="protein sequence ID" value="BDC99929.1"/>
    <property type="molecule type" value="Genomic_DNA"/>
</dbReference>
<evidence type="ECO:0000256" key="4">
    <source>
        <dbReference type="ARBA" id="ARBA00022989"/>
    </source>
</evidence>
<proteinExistence type="predicted"/>
<evidence type="ECO:0000256" key="3">
    <source>
        <dbReference type="ARBA" id="ARBA00022692"/>
    </source>
</evidence>
<evidence type="ECO:0000256" key="2">
    <source>
        <dbReference type="ARBA" id="ARBA00022448"/>
    </source>
</evidence>
<organism evidence="7 8">
    <name type="scientific">Persicobacter psychrovividus</name>
    <dbReference type="NCBI Taxonomy" id="387638"/>
    <lineage>
        <taxon>Bacteria</taxon>
        <taxon>Pseudomonadati</taxon>
        <taxon>Bacteroidota</taxon>
        <taxon>Cytophagia</taxon>
        <taxon>Cytophagales</taxon>
        <taxon>Persicobacteraceae</taxon>
        <taxon>Persicobacter</taxon>
    </lineage>
</organism>